<protein>
    <submittedName>
        <fullName evidence="4">Acylglycerol-3-phosphate O-acyltransferase</fullName>
    </submittedName>
</protein>
<comment type="caution">
    <text evidence="4">The sequence shown here is derived from an EMBL/GenBank/DDBJ whole genome shotgun (WGS) entry which is preliminary data.</text>
</comment>
<evidence type="ECO:0000313" key="4">
    <source>
        <dbReference type="EMBL" id="CAB9524549.1"/>
    </source>
</evidence>
<evidence type="ECO:0000256" key="1">
    <source>
        <dbReference type="ARBA" id="ARBA00038097"/>
    </source>
</evidence>
<dbReference type="GO" id="GO:0055088">
    <property type="term" value="P:lipid homeostasis"/>
    <property type="evidence" value="ECO:0007669"/>
    <property type="project" value="TreeGrafter"/>
</dbReference>
<feature type="compositionally biased region" description="Polar residues" evidence="2">
    <location>
        <begin position="424"/>
        <end position="433"/>
    </location>
</feature>
<dbReference type="Pfam" id="PF00561">
    <property type="entry name" value="Abhydrolase_1"/>
    <property type="match status" value="1"/>
</dbReference>
<organism evidence="4 5">
    <name type="scientific">Seminavis robusta</name>
    <dbReference type="NCBI Taxonomy" id="568900"/>
    <lineage>
        <taxon>Eukaryota</taxon>
        <taxon>Sar</taxon>
        <taxon>Stramenopiles</taxon>
        <taxon>Ochrophyta</taxon>
        <taxon>Bacillariophyta</taxon>
        <taxon>Bacillariophyceae</taxon>
        <taxon>Bacillariophycidae</taxon>
        <taxon>Naviculales</taxon>
        <taxon>Naviculaceae</taxon>
        <taxon>Seminavis</taxon>
    </lineage>
</organism>
<dbReference type="OrthoDB" id="7457040at2759"/>
<evidence type="ECO:0000313" key="5">
    <source>
        <dbReference type="Proteomes" id="UP001153069"/>
    </source>
</evidence>
<feature type="region of interest" description="Disordered" evidence="2">
    <location>
        <begin position="409"/>
        <end position="446"/>
    </location>
</feature>
<dbReference type="InterPro" id="IPR000073">
    <property type="entry name" value="AB_hydrolase_1"/>
</dbReference>
<dbReference type="SUPFAM" id="SSF53474">
    <property type="entry name" value="alpha/beta-Hydrolases"/>
    <property type="match status" value="1"/>
</dbReference>
<dbReference type="InterPro" id="IPR029058">
    <property type="entry name" value="AB_hydrolase_fold"/>
</dbReference>
<dbReference type="GO" id="GO:0052689">
    <property type="term" value="F:carboxylic ester hydrolase activity"/>
    <property type="evidence" value="ECO:0007669"/>
    <property type="project" value="TreeGrafter"/>
</dbReference>
<feature type="domain" description="AB hydrolase-1" evidence="3">
    <location>
        <begin position="91"/>
        <end position="369"/>
    </location>
</feature>
<sequence length="446" mass="50012">MLFWTSALQVAAKMDRIKAAEEKLLTLAREFGGRHGHEFQISTFDTQFPRSVVPLVAHQGNGEEEQLHIHAVKVQCSDKLNENINNKTETPLVLLHGYMNAAAYFYRNLVGLTHFFQTVYSLDMLGWGMSSRPDFQLQLCDSKDEIFATEEFFVESLEAWRKANNIPKMILAGHSMGGYMGIAYCEKYPQRVERLILLSPVGVPEEDEAVIQRRQAQRQSSWRYWALSEVAYFIFQYSSAGSVFRKMPASWGENMVLTYVQKRMPSISDPQEQQAIAEFLVANNRLPGSGEHCLNKVLEMGAFAKRPMEYRIPDLRVPSVAFLYGDHDWMDPKGGLKVQAKCRRNNATTSPDITVYSVRNAGHLLMLENWQELNAGVILGAGGSKNHLPVGTPLPDVLDSSNYYNNVSENSWNSGNESKGRNGLSKSSLSNDSIAEPAGSAVSVEQ</sequence>
<proteinExistence type="inferred from homology"/>
<dbReference type="AlphaFoldDB" id="A0A9N8ET18"/>
<gene>
    <name evidence="4" type="ORF">SEMRO_1551_G281770.1</name>
</gene>
<dbReference type="GO" id="GO:0006654">
    <property type="term" value="P:phosphatidic acid biosynthetic process"/>
    <property type="evidence" value="ECO:0007669"/>
    <property type="project" value="TreeGrafter"/>
</dbReference>
<keyword evidence="5" id="KW-1185">Reference proteome</keyword>
<dbReference type="Gene3D" id="3.40.50.1820">
    <property type="entry name" value="alpha/beta hydrolase"/>
    <property type="match status" value="1"/>
</dbReference>
<comment type="similarity">
    <text evidence="1">Belongs to the peptidase S33 family. ABHD4/ABHD5 subfamily.</text>
</comment>
<dbReference type="PANTHER" id="PTHR42886:SF29">
    <property type="entry name" value="PUMMELIG, ISOFORM A"/>
    <property type="match status" value="1"/>
</dbReference>
<accession>A0A9N8ET18</accession>
<dbReference type="EMBL" id="CAICTM010001549">
    <property type="protein sequence ID" value="CAB9524549.1"/>
    <property type="molecule type" value="Genomic_DNA"/>
</dbReference>
<dbReference type="PANTHER" id="PTHR42886">
    <property type="entry name" value="RE40534P-RELATED"/>
    <property type="match status" value="1"/>
</dbReference>
<reference evidence="4" key="1">
    <citation type="submission" date="2020-06" db="EMBL/GenBank/DDBJ databases">
        <authorList>
            <consortium name="Plant Systems Biology data submission"/>
        </authorList>
    </citation>
    <scope>NUCLEOTIDE SEQUENCE</scope>
    <source>
        <strain evidence="4">D6</strain>
    </source>
</reference>
<evidence type="ECO:0000256" key="2">
    <source>
        <dbReference type="SAM" id="MobiDB-lite"/>
    </source>
</evidence>
<dbReference type="GO" id="GO:0042171">
    <property type="term" value="F:lysophosphatidic acid acyltransferase activity"/>
    <property type="evidence" value="ECO:0007669"/>
    <property type="project" value="TreeGrafter"/>
</dbReference>
<name>A0A9N8ET18_9STRA</name>
<dbReference type="Proteomes" id="UP001153069">
    <property type="component" value="Unassembled WGS sequence"/>
</dbReference>
<evidence type="ECO:0000259" key="3">
    <source>
        <dbReference type="Pfam" id="PF00561"/>
    </source>
</evidence>